<feature type="transmembrane region" description="Helical" evidence="6">
    <location>
        <begin position="197"/>
        <end position="215"/>
    </location>
</feature>
<keyword evidence="2 6" id="KW-0812">Transmembrane</keyword>
<dbReference type="GO" id="GO:0005886">
    <property type="term" value="C:plasma membrane"/>
    <property type="evidence" value="ECO:0007669"/>
    <property type="project" value="TreeGrafter"/>
</dbReference>
<dbReference type="Pfam" id="PF07690">
    <property type="entry name" value="MFS_1"/>
    <property type="match status" value="1"/>
</dbReference>
<feature type="transmembrane region" description="Helical" evidence="6">
    <location>
        <begin position="297"/>
        <end position="318"/>
    </location>
</feature>
<protein>
    <recommendedName>
        <fullName evidence="7">Major facilitator superfamily (MFS) profile domain-containing protein</fullName>
    </recommendedName>
</protein>
<comment type="caution">
    <text evidence="8">The sequence shown here is derived from an EMBL/GenBank/DDBJ whole genome shotgun (WGS) entry which is preliminary data.</text>
</comment>
<keyword evidence="3 6" id="KW-1133">Transmembrane helix</keyword>
<feature type="transmembrane region" description="Helical" evidence="6">
    <location>
        <begin position="419"/>
        <end position="437"/>
    </location>
</feature>
<dbReference type="PANTHER" id="PTHR23502">
    <property type="entry name" value="MAJOR FACILITATOR SUPERFAMILY"/>
    <property type="match status" value="1"/>
</dbReference>
<feature type="transmembrane region" description="Helical" evidence="6">
    <location>
        <begin position="338"/>
        <end position="360"/>
    </location>
</feature>
<keyword evidence="4 6" id="KW-0472">Membrane</keyword>
<evidence type="ECO:0000313" key="9">
    <source>
        <dbReference type="Proteomes" id="UP001345827"/>
    </source>
</evidence>
<proteinExistence type="predicted"/>
<dbReference type="PROSITE" id="PS50850">
    <property type="entry name" value="MFS"/>
    <property type="match status" value="1"/>
</dbReference>
<dbReference type="Proteomes" id="UP001345827">
    <property type="component" value="Unassembled WGS sequence"/>
</dbReference>
<evidence type="ECO:0000313" key="8">
    <source>
        <dbReference type="EMBL" id="KAK5543903.1"/>
    </source>
</evidence>
<gene>
    <name evidence="8" type="ORF">LTR25_001518</name>
</gene>
<evidence type="ECO:0000256" key="3">
    <source>
        <dbReference type="ARBA" id="ARBA00022989"/>
    </source>
</evidence>
<evidence type="ECO:0000256" key="4">
    <source>
        <dbReference type="ARBA" id="ARBA00023136"/>
    </source>
</evidence>
<dbReference type="AlphaFoldDB" id="A0AAV9QKP1"/>
<dbReference type="Gene3D" id="1.20.1250.20">
    <property type="entry name" value="MFS general substrate transporter like domains"/>
    <property type="match status" value="1"/>
</dbReference>
<evidence type="ECO:0000256" key="1">
    <source>
        <dbReference type="ARBA" id="ARBA00004141"/>
    </source>
</evidence>
<dbReference type="GO" id="GO:0022857">
    <property type="term" value="F:transmembrane transporter activity"/>
    <property type="evidence" value="ECO:0007669"/>
    <property type="project" value="InterPro"/>
</dbReference>
<feature type="transmembrane region" description="Helical" evidence="6">
    <location>
        <begin position="103"/>
        <end position="122"/>
    </location>
</feature>
<feature type="compositionally biased region" description="Basic and acidic residues" evidence="5">
    <location>
        <begin position="1"/>
        <end position="20"/>
    </location>
</feature>
<feature type="transmembrane region" description="Helical" evidence="6">
    <location>
        <begin position="72"/>
        <end position="91"/>
    </location>
</feature>
<feature type="transmembrane region" description="Helical" evidence="6">
    <location>
        <begin position="386"/>
        <end position="407"/>
    </location>
</feature>
<sequence>MATKVEMDHLEDQAPNREGKAATTDSQDASDSSTNGALKMRGDIVLMPQPSDDPNDPLNWSSFRKHMAMSTISYLAFVCYMAVTSLVPGTLQLAETFGTTKYIAVYLGNTPVALYAVGPFLWSPLSHFVGRRPVLLLANLISVVGTIVVASAPSYGACMVGRVIQGLGGSAFWTLGPASIGDIFFRHEKGKKVGTSTLAIVVSPFAGGIIGGAVINNKSLGWRWSQWISLIFIATGLVMQIVFLPETIYVRDLTRANHVDHSQPTLQPTFWARYGIRIPKRNPDKRHSFMYLFTRPFVMFTYPAVFLASFWFGITYMLHVGITAEIPLIFEAEPYNFSVLGVGLTAFSGLIGALIGEAYAGPAIDLIARRCLRQGKEWRPEMRFKAIWPALVSAPLGLLMFGVSIQFGSSWVTPLVGQGIYIFGVEIATTVIQTYLLESYPRQGAEASLVFNLARNLLSYTTPFFVPKMLAQINFSATFGIFAALIVFFFPLCIGTLIWRGKAIRERSGEPGWSRD</sequence>
<evidence type="ECO:0000256" key="5">
    <source>
        <dbReference type="SAM" id="MobiDB-lite"/>
    </source>
</evidence>
<feature type="transmembrane region" description="Helical" evidence="6">
    <location>
        <begin position="134"/>
        <end position="157"/>
    </location>
</feature>
<feature type="transmembrane region" description="Helical" evidence="6">
    <location>
        <begin position="478"/>
        <end position="499"/>
    </location>
</feature>
<accession>A0AAV9QKP1</accession>
<dbReference type="PANTHER" id="PTHR23502:SF181">
    <property type="entry name" value="MAJOR FACILITATOR SUPERFAMILY (MFS) PROFILE DOMAIN-CONTAINING PROTEIN"/>
    <property type="match status" value="1"/>
</dbReference>
<evidence type="ECO:0000256" key="6">
    <source>
        <dbReference type="SAM" id="Phobius"/>
    </source>
</evidence>
<name>A0AAV9QKP1_9PEZI</name>
<feature type="region of interest" description="Disordered" evidence="5">
    <location>
        <begin position="1"/>
        <end position="36"/>
    </location>
</feature>
<feature type="domain" description="Major facilitator superfamily (MFS) profile" evidence="7">
    <location>
        <begin position="68"/>
        <end position="501"/>
    </location>
</feature>
<evidence type="ECO:0000259" key="7">
    <source>
        <dbReference type="PROSITE" id="PS50850"/>
    </source>
</evidence>
<dbReference type="SUPFAM" id="SSF103473">
    <property type="entry name" value="MFS general substrate transporter"/>
    <property type="match status" value="1"/>
</dbReference>
<reference evidence="8 9" key="1">
    <citation type="submission" date="2023-06" db="EMBL/GenBank/DDBJ databases">
        <title>Black Yeasts Isolated from many extreme environments.</title>
        <authorList>
            <person name="Coleine C."/>
            <person name="Stajich J.E."/>
            <person name="Selbmann L."/>
        </authorList>
    </citation>
    <scope>NUCLEOTIDE SEQUENCE [LARGE SCALE GENOMIC DNA]</scope>
    <source>
        <strain evidence="8 9">CCFEE 5887</strain>
    </source>
</reference>
<dbReference type="InterPro" id="IPR011701">
    <property type="entry name" value="MFS"/>
</dbReference>
<organism evidence="8 9">
    <name type="scientific">Vermiconidia calcicola</name>
    <dbReference type="NCBI Taxonomy" id="1690605"/>
    <lineage>
        <taxon>Eukaryota</taxon>
        <taxon>Fungi</taxon>
        <taxon>Dikarya</taxon>
        <taxon>Ascomycota</taxon>
        <taxon>Pezizomycotina</taxon>
        <taxon>Dothideomycetes</taxon>
        <taxon>Dothideomycetidae</taxon>
        <taxon>Mycosphaerellales</taxon>
        <taxon>Extremaceae</taxon>
        <taxon>Vermiconidia</taxon>
    </lineage>
</organism>
<dbReference type="EMBL" id="JAXLQG010000002">
    <property type="protein sequence ID" value="KAK5543903.1"/>
    <property type="molecule type" value="Genomic_DNA"/>
</dbReference>
<dbReference type="InterPro" id="IPR020846">
    <property type="entry name" value="MFS_dom"/>
</dbReference>
<dbReference type="InterPro" id="IPR036259">
    <property type="entry name" value="MFS_trans_sf"/>
</dbReference>
<feature type="transmembrane region" description="Helical" evidence="6">
    <location>
        <begin position="227"/>
        <end position="245"/>
    </location>
</feature>
<keyword evidence="9" id="KW-1185">Reference proteome</keyword>
<evidence type="ECO:0000256" key="2">
    <source>
        <dbReference type="ARBA" id="ARBA00022692"/>
    </source>
</evidence>
<feature type="compositionally biased region" description="Low complexity" evidence="5">
    <location>
        <begin position="21"/>
        <end position="34"/>
    </location>
</feature>
<comment type="subcellular location">
    <subcellularLocation>
        <location evidence="1">Membrane</location>
        <topology evidence="1">Multi-pass membrane protein</topology>
    </subcellularLocation>
</comment>